<keyword evidence="3" id="KW-1185">Reference proteome</keyword>
<name>A0A920CYN6_9BACL</name>
<dbReference type="AlphaFoldDB" id="A0A920CYN6"/>
<evidence type="ECO:0000313" key="2">
    <source>
        <dbReference type="EMBL" id="GIP18051.1"/>
    </source>
</evidence>
<keyword evidence="1" id="KW-1133">Transmembrane helix</keyword>
<feature type="transmembrane region" description="Helical" evidence="1">
    <location>
        <begin position="9"/>
        <end position="30"/>
    </location>
</feature>
<dbReference type="Proteomes" id="UP000683139">
    <property type="component" value="Unassembled WGS sequence"/>
</dbReference>
<gene>
    <name evidence="2" type="ORF">J40TS1_36930</name>
</gene>
<evidence type="ECO:0000313" key="3">
    <source>
        <dbReference type="Proteomes" id="UP000683139"/>
    </source>
</evidence>
<feature type="transmembrane region" description="Helical" evidence="1">
    <location>
        <begin position="62"/>
        <end position="85"/>
    </location>
</feature>
<reference evidence="2" key="1">
    <citation type="submission" date="2021-03" db="EMBL/GenBank/DDBJ databases">
        <title>Antimicrobial resistance genes in bacteria isolated from Japanese honey, and their potential for conferring macrolide and lincosamide resistance in the American foulbrood pathogen Paenibacillus larvae.</title>
        <authorList>
            <person name="Okamoto M."/>
            <person name="Kumagai M."/>
            <person name="Kanamori H."/>
            <person name="Takamatsu D."/>
        </authorList>
    </citation>
    <scope>NUCLEOTIDE SEQUENCE</scope>
    <source>
        <strain evidence="2">J40TS1</strain>
    </source>
</reference>
<sequence length="92" mass="10178">MKRTLVKALIFSVCLMIVYFGLKVAAGIVATDRYAPNILESYNSIDKLQQTVEFGSTLNNPVYMISEIIAVLLAGIAVYLLVAFLKAKLKQH</sequence>
<accession>A0A920CYN6</accession>
<keyword evidence="1" id="KW-0812">Transmembrane</keyword>
<proteinExistence type="predicted"/>
<dbReference type="EMBL" id="BOSE01000007">
    <property type="protein sequence ID" value="GIP18051.1"/>
    <property type="molecule type" value="Genomic_DNA"/>
</dbReference>
<organism evidence="2 3">
    <name type="scientific">Paenibacillus montaniterrae</name>
    <dbReference type="NCBI Taxonomy" id="429341"/>
    <lineage>
        <taxon>Bacteria</taxon>
        <taxon>Bacillati</taxon>
        <taxon>Bacillota</taxon>
        <taxon>Bacilli</taxon>
        <taxon>Bacillales</taxon>
        <taxon>Paenibacillaceae</taxon>
        <taxon>Paenibacillus</taxon>
    </lineage>
</organism>
<evidence type="ECO:0000256" key="1">
    <source>
        <dbReference type="SAM" id="Phobius"/>
    </source>
</evidence>
<comment type="caution">
    <text evidence="2">The sequence shown here is derived from an EMBL/GenBank/DDBJ whole genome shotgun (WGS) entry which is preliminary data.</text>
</comment>
<keyword evidence="1" id="KW-0472">Membrane</keyword>
<dbReference type="RefSeq" id="WP_213518027.1">
    <property type="nucleotide sequence ID" value="NZ_BOSE01000007.1"/>
</dbReference>
<protein>
    <submittedName>
        <fullName evidence="2">Uncharacterized protein</fullName>
    </submittedName>
</protein>